<dbReference type="OrthoDB" id="153074at2759"/>
<evidence type="ECO:0000256" key="1">
    <source>
        <dbReference type="ARBA" id="ARBA00006484"/>
    </source>
</evidence>
<dbReference type="FunCoup" id="A0A507BD30">
    <property type="interactions" value="111"/>
</dbReference>
<dbReference type="SUPFAM" id="SSF51735">
    <property type="entry name" value="NAD(P)-binding Rossmann-fold domains"/>
    <property type="match status" value="1"/>
</dbReference>
<dbReference type="SMART" id="SM00822">
    <property type="entry name" value="PKS_KR"/>
    <property type="match status" value="1"/>
</dbReference>
<dbReference type="PANTHER" id="PTHR43008">
    <property type="entry name" value="BENZIL REDUCTASE"/>
    <property type="match status" value="1"/>
</dbReference>
<dbReference type="InParanoid" id="A0A507BD30"/>
<keyword evidence="3" id="KW-0560">Oxidoreductase</keyword>
<evidence type="ECO:0000256" key="3">
    <source>
        <dbReference type="ARBA" id="ARBA00023002"/>
    </source>
</evidence>
<sequence>MASKVIIVTGASRGIGLAVAKYLIDASHKVLLVSRTDSQMAALKKQYPSQVEYMTADLSNLETAPKVTELAVKAFGRLDGLVINHGVLSPMTTIADANLADWQQIYAANLFSAVALSKAAIPLLRQTKGRIIFTSSGAALHAYQSWGAYGSSKAAMNSLAQHLGAEEKDIVTVAIGPGRCDTDMQVEVRDAGKSAMATDAHQDFVKAFEAGKLNKPEWPGHVIAQLALTASPDLSGKYFSWNAPEMAAYRSDSK</sequence>
<organism evidence="5 6">
    <name type="scientific">Thyridium curvatum</name>
    <dbReference type="NCBI Taxonomy" id="1093900"/>
    <lineage>
        <taxon>Eukaryota</taxon>
        <taxon>Fungi</taxon>
        <taxon>Dikarya</taxon>
        <taxon>Ascomycota</taxon>
        <taxon>Pezizomycotina</taxon>
        <taxon>Sordariomycetes</taxon>
        <taxon>Sordariomycetidae</taxon>
        <taxon>Thyridiales</taxon>
        <taxon>Thyridiaceae</taxon>
        <taxon>Thyridium</taxon>
    </lineage>
</organism>
<reference evidence="5 6" key="1">
    <citation type="submission" date="2019-06" db="EMBL/GenBank/DDBJ databases">
        <title>Draft genome sequence of the filamentous fungus Phialemoniopsis curvata isolated from diesel fuel.</title>
        <authorList>
            <person name="Varaljay V.A."/>
            <person name="Lyon W.J."/>
            <person name="Crouch A.L."/>
            <person name="Drake C.E."/>
            <person name="Hollomon J.M."/>
            <person name="Nadeau L.J."/>
            <person name="Nunn H.S."/>
            <person name="Stevenson B.S."/>
            <person name="Bojanowski C.L."/>
            <person name="Crookes-Goodson W.J."/>
        </authorList>
    </citation>
    <scope>NUCLEOTIDE SEQUENCE [LARGE SCALE GENOMIC DNA]</scope>
    <source>
        <strain evidence="5 6">D216</strain>
    </source>
</reference>
<name>A0A507BD30_9PEZI</name>
<dbReference type="AlphaFoldDB" id="A0A507BD30"/>
<dbReference type="InterPro" id="IPR002347">
    <property type="entry name" value="SDR_fam"/>
</dbReference>
<proteinExistence type="inferred from homology"/>
<protein>
    <recommendedName>
        <fullName evidence="4">Ketoreductase domain-containing protein</fullName>
    </recommendedName>
</protein>
<keyword evidence="6" id="KW-1185">Reference proteome</keyword>
<dbReference type="PRINTS" id="PR00081">
    <property type="entry name" value="GDHRDH"/>
</dbReference>
<evidence type="ECO:0000313" key="6">
    <source>
        <dbReference type="Proteomes" id="UP000319257"/>
    </source>
</evidence>
<evidence type="ECO:0000259" key="4">
    <source>
        <dbReference type="SMART" id="SM00822"/>
    </source>
</evidence>
<dbReference type="PROSITE" id="PS00061">
    <property type="entry name" value="ADH_SHORT"/>
    <property type="match status" value="1"/>
</dbReference>
<dbReference type="EMBL" id="SKBQ01000028">
    <property type="protein sequence ID" value="TPX14480.1"/>
    <property type="molecule type" value="Genomic_DNA"/>
</dbReference>
<dbReference type="STRING" id="1093900.A0A507BD30"/>
<gene>
    <name evidence="5" type="ORF">E0L32_005444</name>
</gene>
<dbReference type="Pfam" id="PF00106">
    <property type="entry name" value="adh_short"/>
    <property type="match status" value="1"/>
</dbReference>
<dbReference type="Gene3D" id="3.40.50.720">
    <property type="entry name" value="NAD(P)-binding Rossmann-like Domain"/>
    <property type="match status" value="1"/>
</dbReference>
<accession>A0A507BD30</accession>
<feature type="domain" description="Ketoreductase" evidence="4">
    <location>
        <begin position="4"/>
        <end position="180"/>
    </location>
</feature>
<dbReference type="InterPro" id="IPR057326">
    <property type="entry name" value="KR_dom"/>
</dbReference>
<dbReference type="PANTHER" id="PTHR43008:SF8">
    <property type="entry name" value="BENZIL REDUCTASE ((S)-BENZOIN FORMING) IRC24"/>
    <property type="match status" value="1"/>
</dbReference>
<dbReference type="Proteomes" id="UP000319257">
    <property type="component" value="Unassembled WGS sequence"/>
</dbReference>
<comment type="similarity">
    <text evidence="1">Belongs to the short-chain dehydrogenases/reductases (SDR) family.</text>
</comment>
<dbReference type="GeneID" id="41972891"/>
<dbReference type="InterPro" id="IPR020904">
    <property type="entry name" value="Sc_DH/Rdtase_CS"/>
</dbReference>
<keyword evidence="2" id="KW-0521">NADP</keyword>
<dbReference type="InterPro" id="IPR036291">
    <property type="entry name" value="NAD(P)-bd_dom_sf"/>
</dbReference>
<comment type="caution">
    <text evidence="5">The sequence shown here is derived from an EMBL/GenBank/DDBJ whole genome shotgun (WGS) entry which is preliminary data.</text>
</comment>
<dbReference type="FunFam" id="3.40.50.720:FF:000281">
    <property type="entry name" value="Uncharacterized oxidoreductase YIR035C"/>
    <property type="match status" value="1"/>
</dbReference>
<dbReference type="RefSeq" id="XP_030996191.1">
    <property type="nucleotide sequence ID" value="XM_031139966.1"/>
</dbReference>
<evidence type="ECO:0000313" key="5">
    <source>
        <dbReference type="EMBL" id="TPX14480.1"/>
    </source>
</evidence>
<evidence type="ECO:0000256" key="2">
    <source>
        <dbReference type="ARBA" id="ARBA00022857"/>
    </source>
</evidence>
<dbReference type="GO" id="GO:0050664">
    <property type="term" value="F:oxidoreductase activity, acting on NAD(P)H, oxygen as acceptor"/>
    <property type="evidence" value="ECO:0007669"/>
    <property type="project" value="TreeGrafter"/>
</dbReference>